<dbReference type="AlphaFoldDB" id="A0AAD7AJL6"/>
<gene>
    <name evidence="2" type="ORF">DFH08DRAFT_800258</name>
</gene>
<dbReference type="Proteomes" id="UP001218218">
    <property type="component" value="Unassembled WGS sequence"/>
</dbReference>
<proteinExistence type="predicted"/>
<reference evidence="2" key="1">
    <citation type="submission" date="2023-03" db="EMBL/GenBank/DDBJ databases">
        <title>Massive genome expansion in bonnet fungi (Mycena s.s.) driven by repeated elements and novel gene families across ecological guilds.</title>
        <authorList>
            <consortium name="Lawrence Berkeley National Laboratory"/>
            <person name="Harder C.B."/>
            <person name="Miyauchi S."/>
            <person name="Viragh M."/>
            <person name="Kuo A."/>
            <person name="Thoen E."/>
            <person name="Andreopoulos B."/>
            <person name="Lu D."/>
            <person name="Skrede I."/>
            <person name="Drula E."/>
            <person name="Henrissat B."/>
            <person name="Morin E."/>
            <person name="Kohler A."/>
            <person name="Barry K."/>
            <person name="LaButti K."/>
            <person name="Morin E."/>
            <person name="Salamov A."/>
            <person name="Lipzen A."/>
            <person name="Mereny Z."/>
            <person name="Hegedus B."/>
            <person name="Baldrian P."/>
            <person name="Stursova M."/>
            <person name="Weitz H."/>
            <person name="Taylor A."/>
            <person name="Grigoriev I.V."/>
            <person name="Nagy L.G."/>
            <person name="Martin F."/>
            <person name="Kauserud H."/>
        </authorList>
    </citation>
    <scope>NUCLEOTIDE SEQUENCE</scope>
    <source>
        <strain evidence="2">CBHHK002</strain>
    </source>
</reference>
<evidence type="ECO:0000313" key="3">
    <source>
        <dbReference type="Proteomes" id="UP001218218"/>
    </source>
</evidence>
<evidence type="ECO:0000313" key="2">
    <source>
        <dbReference type="EMBL" id="KAJ7360823.1"/>
    </source>
</evidence>
<sequence>MPKSRVRLVHNLSNVVWAGGSIVMGSGGVSTGGVCAVGVVVANGSAGGVIDVVWAAGSTVMGSGGASTEGGAHVAGGTVVDGIEHLIAHFLQECWQWGSGISAARRVAASCCLVRCLCGSSLSRGRDTGKAMHSQRRRGTHSGGEALLLRGWGAGKDGEVRALMDAAENNRLGTTA</sequence>
<dbReference type="EMBL" id="JARIHO010000005">
    <property type="protein sequence ID" value="KAJ7360823.1"/>
    <property type="molecule type" value="Genomic_DNA"/>
</dbReference>
<keyword evidence="3" id="KW-1185">Reference proteome</keyword>
<organism evidence="2 3">
    <name type="scientific">Mycena albidolilacea</name>
    <dbReference type="NCBI Taxonomy" id="1033008"/>
    <lineage>
        <taxon>Eukaryota</taxon>
        <taxon>Fungi</taxon>
        <taxon>Dikarya</taxon>
        <taxon>Basidiomycota</taxon>
        <taxon>Agaricomycotina</taxon>
        <taxon>Agaricomycetes</taxon>
        <taxon>Agaricomycetidae</taxon>
        <taxon>Agaricales</taxon>
        <taxon>Marasmiineae</taxon>
        <taxon>Mycenaceae</taxon>
        <taxon>Mycena</taxon>
    </lineage>
</organism>
<evidence type="ECO:0000256" key="1">
    <source>
        <dbReference type="SAM" id="MobiDB-lite"/>
    </source>
</evidence>
<protein>
    <submittedName>
        <fullName evidence="2">Uncharacterized protein</fullName>
    </submittedName>
</protein>
<accession>A0AAD7AJL6</accession>
<name>A0AAD7AJL6_9AGAR</name>
<feature type="region of interest" description="Disordered" evidence="1">
    <location>
        <begin position="123"/>
        <end position="142"/>
    </location>
</feature>
<comment type="caution">
    <text evidence="2">The sequence shown here is derived from an EMBL/GenBank/DDBJ whole genome shotgun (WGS) entry which is preliminary data.</text>
</comment>